<dbReference type="PANTHER" id="PTHR22550">
    <property type="entry name" value="SPORE GERMINATION PROTEIN"/>
    <property type="match status" value="1"/>
</dbReference>
<dbReference type="Gene3D" id="3.40.50.410">
    <property type="entry name" value="von Willebrand factor, type A domain"/>
    <property type="match status" value="1"/>
</dbReference>
<dbReference type="SUPFAM" id="SSF53300">
    <property type="entry name" value="vWA-like"/>
    <property type="match status" value="1"/>
</dbReference>
<evidence type="ECO:0000256" key="1">
    <source>
        <dbReference type="ARBA" id="ARBA00022475"/>
    </source>
</evidence>
<feature type="transmembrane region" description="Helical" evidence="5">
    <location>
        <begin position="55"/>
        <end position="74"/>
    </location>
</feature>
<dbReference type="AlphaFoldDB" id="A0A7C4TJR8"/>
<name>A0A7C4TJR8_UNCW3</name>
<keyword evidence="1" id="KW-1003">Cell membrane</keyword>
<evidence type="ECO:0000313" key="7">
    <source>
        <dbReference type="EMBL" id="HGV98629.1"/>
    </source>
</evidence>
<dbReference type="PANTHER" id="PTHR22550:SF5">
    <property type="entry name" value="LEUCINE ZIPPER PROTEIN 4"/>
    <property type="match status" value="1"/>
</dbReference>
<keyword evidence="4 5" id="KW-0472">Membrane</keyword>
<dbReference type="InterPro" id="IPR050768">
    <property type="entry name" value="UPF0353/GerABKA_families"/>
</dbReference>
<gene>
    <name evidence="7" type="ORF">ENV60_10120</name>
</gene>
<evidence type="ECO:0000256" key="3">
    <source>
        <dbReference type="ARBA" id="ARBA00022989"/>
    </source>
</evidence>
<evidence type="ECO:0000256" key="5">
    <source>
        <dbReference type="SAM" id="Phobius"/>
    </source>
</evidence>
<organism evidence="7">
    <name type="scientific">candidate division WOR-3 bacterium</name>
    <dbReference type="NCBI Taxonomy" id="2052148"/>
    <lineage>
        <taxon>Bacteria</taxon>
        <taxon>Bacteria division WOR-3</taxon>
    </lineage>
</organism>
<proteinExistence type="predicted"/>
<dbReference type="InterPro" id="IPR002035">
    <property type="entry name" value="VWF_A"/>
</dbReference>
<dbReference type="InterPro" id="IPR036465">
    <property type="entry name" value="vWFA_dom_sf"/>
</dbReference>
<accession>A0A7C4TJR8</accession>
<evidence type="ECO:0000256" key="2">
    <source>
        <dbReference type="ARBA" id="ARBA00022692"/>
    </source>
</evidence>
<dbReference type="EMBL" id="DTGZ01000193">
    <property type="protein sequence ID" value="HGV98629.1"/>
    <property type="molecule type" value="Genomic_DNA"/>
</dbReference>
<feature type="transmembrane region" description="Helical" evidence="5">
    <location>
        <begin position="12"/>
        <end position="28"/>
    </location>
</feature>
<dbReference type="PROSITE" id="PS50234">
    <property type="entry name" value="VWFA"/>
    <property type="match status" value="1"/>
</dbReference>
<feature type="domain" description="VWFA" evidence="6">
    <location>
        <begin position="91"/>
        <end position="287"/>
    </location>
</feature>
<dbReference type="SMART" id="SM00327">
    <property type="entry name" value="VWA"/>
    <property type="match status" value="1"/>
</dbReference>
<protein>
    <submittedName>
        <fullName evidence="7">VWA domain-containing protein</fullName>
    </submittedName>
</protein>
<comment type="caution">
    <text evidence="7">The sequence shown here is derived from an EMBL/GenBank/DDBJ whole genome shotgun (WGS) entry which is preliminary data.</text>
</comment>
<evidence type="ECO:0000256" key="4">
    <source>
        <dbReference type="ARBA" id="ARBA00023136"/>
    </source>
</evidence>
<keyword evidence="2 5" id="KW-0812">Transmembrane</keyword>
<reference evidence="7" key="1">
    <citation type="journal article" date="2020" name="mSystems">
        <title>Genome- and Community-Level Interaction Insights into Carbon Utilization and Element Cycling Functions of Hydrothermarchaeota in Hydrothermal Sediment.</title>
        <authorList>
            <person name="Zhou Z."/>
            <person name="Liu Y."/>
            <person name="Xu W."/>
            <person name="Pan J."/>
            <person name="Luo Z.H."/>
            <person name="Li M."/>
        </authorList>
    </citation>
    <scope>NUCLEOTIDE SEQUENCE [LARGE SCALE GENOMIC DNA]</scope>
    <source>
        <strain evidence="7">SpSt-774</strain>
    </source>
</reference>
<sequence length="332" mass="37431">MIKWAEPKYLYLLSLIPLIVIGFVILYIQKRKGLKKFADAKLIPILIESFSSQLFLLKSALFVLGLTLLIIALARPKWGEKLQIYKGKGIDIVIALDASKSMYAQDIKPSRLERAKQDITYLLDNLGAHQVGITAFAGDCYVMCPLTTDIEAAKLFLEIIEPDIVPRPGTNIGRAIEVSASLFNPKEETHKALILFTDGDNLEGDPAPALDRAIEQGVKIFTVGIGTPEGAPIPEKTAGGLVYKKDKDGNIVMSRLADRLLLTIARLSNGRYFRTEGVYINRLIDELDRIKKKEFGSEEYVQFEERYQYFLVIAFCFMFLSIFLCDRRGRWL</sequence>
<dbReference type="Pfam" id="PF00092">
    <property type="entry name" value="VWA"/>
    <property type="match status" value="1"/>
</dbReference>
<evidence type="ECO:0000259" key="6">
    <source>
        <dbReference type="PROSITE" id="PS50234"/>
    </source>
</evidence>
<feature type="transmembrane region" description="Helical" evidence="5">
    <location>
        <begin position="307"/>
        <end position="325"/>
    </location>
</feature>
<keyword evidence="3 5" id="KW-1133">Transmembrane helix</keyword>